<dbReference type="InterPro" id="IPR002347">
    <property type="entry name" value="SDR_fam"/>
</dbReference>
<dbReference type="GO" id="GO:0016491">
    <property type="term" value="F:oxidoreductase activity"/>
    <property type="evidence" value="ECO:0007669"/>
    <property type="project" value="UniProtKB-KW"/>
</dbReference>
<dbReference type="AlphaFoldDB" id="A0A4Q7JA28"/>
<dbReference type="PANTHER" id="PTHR43639">
    <property type="entry name" value="OXIDOREDUCTASE, SHORT-CHAIN DEHYDROGENASE/REDUCTASE FAMILY (AFU_ORTHOLOGUE AFUA_5G02870)"/>
    <property type="match status" value="1"/>
</dbReference>
<dbReference type="EMBL" id="SFCC01000003">
    <property type="protein sequence ID" value="RZQ64650.1"/>
    <property type="molecule type" value="Genomic_DNA"/>
</dbReference>
<dbReference type="PANTHER" id="PTHR43639:SF1">
    <property type="entry name" value="SHORT-CHAIN DEHYDROGENASE_REDUCTASE FAMILY PROTEIN"/>
    <property type="match status" value="1"/>
</dbReference>
<organism evidence="3 4">
    <name type="scientific">Amycolatopsis suaedae</name>
    <dbReference type="NCBI Taxonomy" id="2510978"/>
    <lineage>
        <taxon>Bacteria</taxon>
        <taxon>Bacillati</taxon>
        <taxon>Actinomycetota</taxon>
        <taxon>Actinomycetes</taxon>
        <taxon>Pseudonocardiales</taxon>
        <taxon>Pseudonocardiaceae</taxon>
        <taxon>Amycolatopsis</taxon>
    </lineage>
</organism>
<name>A0A4Q7JA28_9PSEU</name>
<dbReference type="Pfam" id="PF13561">
    <property type="entry name" value="adh_short_C2"/>
    <property type="match status" value="1"/>
</dbReference>
<evidence type="ECO:0000256" key="1">
    <source>
        <dbReference type="ARBA" id="ARBA00006484"/>
    </source>
</evidence>
<dbReference type="InterPro" id="IPR036291">
    <property type="entry name" value="NAD(P)-bd_dom_sf"/>
</dbReference>
<evidence type="ECO:0000313" key="4">
    <source>
        <dbReference type="Proteomes" id="UP000292003"/>
    </source>
</evidence>
<reference evidence="3 4" key="1">
    <citation type="submission" date="2019-02" db="EMBL/GenBank/DDBJ databases">
        <title>Draft genome sequence of Amycolatopsis sp. 8-3EHSu isolated from roots of Suaeda maritima.</title>
        <authorList>
            <person name="Duangmal K."/>
            <person name="Chantavorakit T."/>
        </authorList>
    </citation>
    <scope>NUCLEOTIDE SEQUENCE [LARGE SCALE GENOMIC DNA]</scope>
    <source>
        <strain evidence="3 4">8-3EHSu</strain>
    </source>
</reference>
<dbReference type="Proteomes" id="UP000292003">
    <property type="component" value="Unassembled WGS sequence"/>
</dbReference>
<dbReference type="Gene3D" id="3.40.50.720">
    <property type="entry name" value="NAD(P)-binding Rossmann-like Domain"/>
    <property type="match status" value="1"/>
</dbReference>
<dbReference type="CDD" id="cd05233">
    <property type="entry name" value="SDR_c"/>
    <property type="match status" value="1"/>
</dbReference>
<dbReference type="SUPFAM" id="SSF51735">
    <property type="entry name" value="NAD(P)-binding Rossmann-fold domains"/>
    <property type="match status" value="1"/>
</dbReference>
<comment type="caution">
    <text evidence="3">The sequence shown here is derived from an EMBL/GenBank/DDBJ whole genome shotgun (WGS) entry which is preliminary data.</text>
</comment>
<proteinExistence type="inferred from homology"/>
<dbReference type="RefSeq" id="WP_130474449.1">
    <property type="nucleotide sequence ID" value="NZ_SFCC01000003.1"/>
</dbReference>
<dbReference type="PRINTS" id="PR00081">
    <property type="entry name" value="GDHRDH"/>
</dbReference>
<dbReference type="PRINTS" id="PR00080">
    <property type="entry name" value="SDRFAMILY"/>
</dbReference>
<gene>
    <name evidence="3" type="ORF">EWH70_07070</name>
</gene>
<comment type="similarity">
    <text evidence="1">Belongs to the short-chain dehydrogenases/reductases (SDR) family.</text>
</comment>
<keyword evidence="4" id="KW-1185">Reference proteome</keyword>
<keyword evidence="2" id="KW-0560">Oxidoreductase</keyword>
<dbReference type="OrthoDB" id="9803333at2"/>
<protein>
    <submittedName>
        <fullName evidence="3">SDR family oxidoreductase</fullName>
    </submittedName>
</protein>
<sequence length="268" mass="27996">MNSPTRAAIVTGANHGIGAATAVALAEAGMRVLVTYLRLDDEPDPGTPEAYRRNRAGGADAVVERIRAAGGTAIAVEADLSDVDTPARLFDTAERELGGVDVLVNNASFWLADTFKPDATDRFGRSLDRISAGTFERQFAVDARGGALMIAEFAARFVARGGDWGRIVSLTSGAGNGFPEEVSYGAAKAALVDYTLSAGAELAAHGITANAVHPPVTDTGWVNDEVREHVRANPALYRVATPEQVAAVIAYLASPAADLVTGNVIHLR</sequence>
<evidence type="ECO:0000256" key="2">
    <source>
        <dbReference type="ARBA" id="ARBA00023002"/>
    </source>
</evidence>
<evidence type="ECO:0000313" key="3">
    <source>
        <dbReference type="EMBL" id="RZQ64650.1"/>
    </source>
</evidence>
<accession>A0A4Q7JA28</accession>